<dbReference type="STRING" id="1069081.SAMN05660197_1007"/>
<gene>
    <name evidence="1" type="ORF">SAMN05660197_1007</name>
</gene>
<evidence type="ECO:0000313" key="2">
    <source>
        <dbReference type="Proteomes" id="UP000192602"/>
    </source>
</evidence>
<dbReference type="RefSeq" id="WP_084275441.1">
    <property type="nucleotide sequence ID" value="NZ_AP026671.1"/>
</dbReference>
<evidence type="ECO:0000313" key="1">
    <source>
        <dbReference type="EMBL" id="SMC09202.1"/>
    </source>
</evidence>
<dbReference type="AlphaFoldDB" id="A0A1W1WSM7"/>
<dbReference type="OrthoDB" id="9811802at2"/>
<dbReference type="EMBL" id="FWWZ01000001">
    <property type="protein sequence ID" value="SMC09202.1"/>
    <property type="molecule type" value="Genomic_DNA"/>
</dbReference>
<dbReference type="NCBIfam" id="NF040559">
    <property type="entry name" value="CAS_Csx20"/>
    <property type="match status" value="1"/>
</dbReference>
<keyword evidence="2" id="KW-1185">Reference proteome</keyword>
<dbReference type="Proteomes" id="UP000192602">
    <property type="component" value="Unassembled WGS sequence"/>
</dbReference>
<proteinExistence type="predicted"/>
<protein>
    <submittedName>
        <fullName evidence="1">Uncharacterized protein</fullName>
    </submittedName>
</protein>
<sequence length="126" mass="14647">MKKLLLFFSHKLIPEQIKAAKEMGIEEFVYLPPDLQTLFSNVPPDLESLRNYAKPLVDFLQENTKKGDFALIQGDFGLCCILVNEAKKLGVVPVYATTKRIVKERNIDDKVAKYSEFQFVRFRRYE</sequence>
<name>A0A1W1WSM7_9BACT</name>
<dbReference type="InterPro" id="IPR049811">
    <property type="entry name" value="MJ1673-like_dom"/>
</dbReference>
<organism evidence="1 2">
    <name type="scientific">Nitratiruptor tergarcus DSM 16512</name>
    <dbReference type="NCBI Taxonomy" id="1069081"/>
    <lineage>
        <taxon>Bacteria</taxon>
        <taxon>Pseudomonadati</taxon>
        <taxon>Campylobacterota</taxon>
        <taxon>Epsilonproteobacteria</taxon>
        <taxon>Nautiliales</taxon>
        <taxon>Nitratiruptoraceae</taxon>
        <taxon>Nitratiruptor</taxon>
    </lineage>
</organism>
<accession>A0A1W1WSM7</accession>
<reference evidence="2" key="1">
    <citation type="submission" date="2017-04" db="EMBL/GenBank/DDBJ databases">
        <authorList>
            <person name="Varghese N."/>
            <person name="Submissions S."/>
        </authorList>
    </citation>
    <scope>NUCLEOTIDE SEQUENCE [LARGE SCALE GENOMIC DNA]</scope>
    <source>
        <strain evidence="2">DSM 16512</strain>
    </source>
</reference>